<dbReference type="InterPro" id="IPR036388">
    <property type="entry name" value="WH-like_DNA-bd_sf"/>
</dbReference>
<dbReference type="SMART" id="SM00421">
    <property type="entry name" value="HTH_LUXR"/>
    <property type="match status" value="1"/>
</dbReference>
<evidence type="ECO:0000259" key="3">
    <source>
        <dbReference type="PROSITE" id="PS50043"/>
    </source>
</evidence>
<dbReference type="Gene3D" id="1.10.10.10">
    <property type="entry name" value="Winged helix-like DNA-binding domain superfamily/Winged helix DNA-binding domain"/>
    <property type="match status" value="1"/>
</dbReference>
<dbReference type="GO" id="GO:0004016">
    <property type="term" value="F:adenylate cyclase activity"/>
    <property type="evidence" value="ECO:0007669"/>
    <property type="project" value="TreeGrafter"/>
</dbReference>
<dbReference type="RefSeq" id="WP_067701279.1">
    <property type="nucleotide sequence ID" value="NZ_LLZH01000303.1"/>
</dbReference>
<accession>A0A101JHB5</accession>
<name>A0A101JHB5_9ACTN</name>
<gene>
    <name evidence="4" type="ORF">ADL15_36775</name>
</gene>
<reference evidence="4 5" key="1">
    <citation type="submission" date="2015-10" db="EMBL/GenBank/DDBJ databases">
        <authorList>
            <person name="Gilbert D.G."/>
        </authorList>
    </citation>
    <scope>NUCLEOTIDE SEQUENCE [LARGE SCALE GENOMIC DNA]</scope>
    <source>
        <strain evidence="4 5">NRRL B-16712</strain>
    </source>
</reference>
<dbReference type="InterPro" id="IPR041664">
    <property type="entry name" value="AAA_16"/>
</dbReference>
<evidence type="ECO:0000313" key="5">
    <source>
        <dbReference type="Proteomes" id="UP000053244"/>
    </source>
</evidence>
<dbReference type="SUPFAM" id="SSF46894">
    <property type="entry name" value="C-terminal effector domain of the bipartite response regulators"/>
    <property type="match status" value="1"/>
</dbReference>
<dbReference type="InterPro" id="IPR011990">
    <property type="entry name" value="TPR-like_helical_dom_sf"/>
</dbReference>
<keyword evidence="5" id="KW-1185">Reference proteome</keyword>
<dbReference type="AlphaFoldDB" id="A0A101JHB5"/>
<organism evidence="4 5">
    <name type="scientific">Actinoplanes awajinensis subsp. mycoplanecinus</name>
    <dbReference type="NCBI Taxonomy" id="135947"/>
    <lineage>
        <taxon>Bacteria</taxon>
        <taxon>Bacillati</taxon>
        <taxon>Actinomycetota</taxon>
        <taxon>Actinomycetes</taxon>
        <taxon>Micromonosporales</taxon>
        <taxon>Micromonosporaceae</taxon>
        <taxon>Actinoplanes</taxon>
    </lineage>
</organism>
<dbReference type="Pfam" id="PF13191">
    <property type="entry name" value="AAA_16"/>
    <property type="match status" value="1"/>
</dbReference>
<dbReference type="Gene3D" id="1.25.40.10">
    <property type="entry name" value="Tetratricopeptide repeat domain"/>
    <property type="match status" value="1"/>
</dbReference>
<evidence type="ECO:0000256" key="2">
    <source>
        <dbReference type="ARBA" id="ARBA00022840"/>
    </source>
</evidence>
<dbReference type="PRINTS" id="PR00038">
    <property type="entry name" value="HTHLUXR"/>
</dbReference>
<dbReference type="EMBL" id="LLZH01000303">
    <property type="protein sequence ID" value="KUL26899.1"/>
    <property type="molecule type" value="Genomic_DNA"/>
</dbReference>
<dbReference type="SUPFAM" id="SSF52540">
    <property type="entry name" value="P-loop containing nucleoside triphosphate hydrolases"/>
    <property type="match status" value="1"/>
</dbReference>
<dbReference type="Pfam" id="PF00196">
    <property type="entry name" value="GerE"/>
    <property type="match status" value="1"/>
</dbReference>
<evidence type="ECO:0000256" key="1">
    <source>
        <dbReference type="ARBA" id="ARBA00022741"/>
    </source>
</evidence>
<dbReference type="CDD" id="cd06170">
    <property type="entry name" value="LuxR_C_like"/>
    <property type="match status" value="1"/>
</dbReference>
<dbReference type="GO" id="GO:0003677">
    <property type="term" value="F:DNA binding"/>
    <property type="evidence" value="ECO:0007669"/>
    <property type="project" value="InterPro"/>
</dbReference>
<dbReference type="PROSITE" id="PS50043">
    <property type="entry name" value="HTH_LUXR_2"/>
    <property type="match status" value="1"/>
</dbReference>
<sequence>MFVERQEQLAACDDALAACRAGEGRVLAITGSLASGKSTMLRALVDHAHRAGYAVVRGTGARTERELPLSLVNQFCADLPFSAERPDLAALMREVHGAALRHGHTPGQMIPDPLLGTLLATAAAALLTGAEHTPLLIAIDDLHHVDPLSLHCLLYLIRRIRHARILVAVACGDLVEPSDPQLYAELLELAAGHHLALPPLTRRGVGELLADALGERPGESLVRACTEASGGNPLLTSTLIADLRDAGGPHLDHDGQVQPGRAYTTALRRYVERCDPVLRKILAAAALFDGTPPADALTLARLAEVDTAAASRTLAALQSAGLISDGRLPHAAARQAVLDQLPPATVTDLHLRAARLLYEQGAAPLAVARHLLAAGRAPGWAAAALGVAVDGLLAAGDTAPAVALLRLAHDGAADDRQRAALKVDLLRAEWRGDPAAAGHRLDQLMAVARAGQLNAAGRMVVAHCLLWLGRSVEAVEVLDGITRADTDAVLRSEIRLLTAWIRFTTPGLLRDEAPTLLPAGRSTEVTASIPDALAHTLDTLHKGPTSAGVLVAEQALQRSPLSGRTLTAIAAALTILIHAEHLETASLWTERLLSQAGTHAAPSWQAQLLAIRAEIALRTGRPAEAERSAEAALAAISRQSWGPAIGYPLSTLILAHVARGRLAEAGRLLDDPVPDSMFETMWGLLFLRARGSYYLAGGRAQAALDDFTTCWDLTAGWDLDLPSIAPWRVDAAHAHLRLNQPDQARALAESQLTQLPPEPSRVRAATLRALAGTVPLGQRPSLLREAAEILRACGDRLLLAHTLADLGEAQRSLGDFHRARMTVRRAYDLAGDCQADALRARLLPDVDDVVADSSDRSDAEALGSLSDAERRVATLAAQGSTNRQIATRLCVTVSTVEQHLTKIYRKLDVARRADLLIKLGPRISNVA</sequence>
<dbReference type="GO" id="GO:0005737">
    <property type="term" value="C:cytoplasm"/>
    <property type="evidence" value="ECO:0007669"/>
    <property type="project" value="TreeGrafter"/>
</dbReference>
<dbReference type="Gene3D" id="3.40.50.300">
    <property type="entry name" value="P-loop containing nucleotide triphosphate hydrolases"/>
    <property type="match status" value="1"/>
</dbReference>
<dbReference type="InterPro" id="IPR027417">
    <property type="entry name" value="P-loop_NTPase"/>
</dbReference>
<dbReference type="Proteomes" id="UP000053244">
    <property type="component" value="Unassembled WGS sequence"/>
</dbReference>
<dbReference type="GO" id="GO:0005524">
    <property type="term" value="F:ATP binding"/>
    <property type="evidence" value="ECO:0007669"/>
    <property type="project" value="UniProtKB-KW"/>
</dbReference>
<keyword evidence="2" id="KW-0067">ATP-binding</keyword>
<keyword evidence="1" id="KW-0547">Nucleotide-binding</keyword>
<dbReference type="InterPro" id="IPR000792">
    <property type="entry name" value="Tscrpt_reg_LuxR_C"/>
</dbReference>
<dbReference type="GO" id="GO:0006355">
    <property type="term" value="P:regulation of DNA-templated transcription"/>
    <property type="evidence" value="ECO:0007669"/>
    <property type="project" value="InterPro"/>
</dbReference>
<dbReference type="OrthoDB" id="3178131at2"/>
<feature type="domain" description="HTH luxR-type" evidence="3">
    <location>
        <begin position="858"/>
        <end position="923"/>
    </location>
</feature>
<dbReference type="SUPFAM" id="SSF48452">
    <property type="entry name" value="TPR-like"/>
    <property type="match status" value="1"/>
</dbReference>
<dbReference type="PANTHER" id="PTHR16305:SF35">
    <property type="entry name" value="TRANSCRIPTIONAL ACTIVATOR DOMAIN"/>
    <property type="match status" value="1"/>
</dbReference>
<dbReference type="InterPro" id="IPR016032">
    <property type="entry name" value="Sig_transdc_resp-reg_C-effctor"/>
</dbReference>
<proteinExistence type="predicted"/>
<dbReference type="PANTHER" id="PTHR16305">
    <property type="entry name" value="TESTICULAR SOLUBLE ADENYLYL CYCLASE"/>
    <property type="match status" value="1"/>
</dbReference>
<evidence type="ECO:0000313" key="4">
    <source>
        <dbReference type="EMBL" id="KUL26899.1"/>
    </source>
</evidence>
<protein>
    <recommendedName>
        <fullName evidence="3">HTH luxR-type domain-containing protein</fullName>
    </recommendedName>
</protein>
<comment type="caution">
    <text evidence="4">The sequence shown here is derived from an EMBL/GenBank/DDBJ whole genome shotgun (WGS) entry which is preliminary data.</text>
</comment>